<protein>
    <submittedName>
        <fullName evidence="2">Uncharacterized protein</fullName>
    </submittedName>
</protein>
<feature type="compositionally biased region" description="Basic and acidic residues" evidence="1">
    <location>
        <begin position="83"/>
        <end position="92"/>
    </location>
</feature>
<evidence type="ECO:0000256" key="1">
    <source>
        <dbReference type="SAM" id="MobiDB-lite"/>
    </source>
</evidence>
<organism evidence="2 3">
    <name type="scientific">Streptomyces nigrescens</name>
    <dbReference type="NCBI Taxonomy" id="1920"/>
    <lineage>
        <taxon>Bacteria</taxon>
        <taxon>Bacillati</taxon>
        <taxon>Actinomycetota</taxon>
        <taxon>Actinomycetes</taxon>
        <taxon>Kitasatosporales</taxon>
        <taxon>Streptomycetaceae</taxon>
        <taxon>Streptomyces</taxon>
    </lineage>
</organism>
<accession>A0ABM7ZY91</accession>
<proteinExistence type="predicted"/>
<keyword evidence="3" id="KW-1185">Reference proteome</keyword>
<feature type="compositionally biased region" description="Gly residues" evidence="1">
    <location>
        <begin position="61"/>
        <end position="71"/>
    </location>
</feature>
<sequence length="107" mass="10744">MGEAGGVGSRVAASGCVWLRVAAAQRVALHRDELVQVGAWAEWVRRGKLRGLGGTGAGLAASGCGGSGWGESGVSRGELGSGEEWRGGEGRGRGTGGVKDGRVVGRR</sequence>
<gene>
    <name evidence="2" type="ORF">HEK616_48080</name>
</gene>
<reference evidence="2" key="1">
    <citation type="submission" date="2022-06" db="EMBL/GenBank/DDBJ databases">
        <title>Complete genome sequence of Streptomyces nigrescens HEK616.</title>
        <authorList>
            <person name="Asamizu S."/>
            <person name="Onaka H."/>
        </authorList>
    </citation>
    <scope>NUCLEOTIDE SEQUENCE</scope>
    <source>
        <strain evidence="2">HEK616</strain>
    </source>
</reference>
<dbReference type="EMBL" id="AP026073">
    <property type="protein sequence ID" value="BDM71321.1"/>
    <property type="molecule type" value="Genomic_DNA"/>
</dbReference>
<name>A0ABM7ZY91_STRNI</name>
<evidence type="ECO:0000313" key="2">
    <source>
        <dbReference type="EMBL" id="BDM71321.1"/>
    </source>
</evidence>
<feature type="region of interest" description="Disordered" evidence="1">
    <location>
        <begin position="61"/>
        <end position="107"/>
    </location>
</feature>
<evidence type="ECO:0000313" key="3">
    <source>
        <dbReference type="Proteomes" id="UP001059597"/>
    </source>
</evidence>
<dbReference type="Proteomes" id="UP001059597">
    <property type="component" value="Chromosome"/>
</dbReference>